<protein>
    <recommendedName>
        <fullName evidence="5">Small ribosomal subunit protein uS15</fullName>
    </recommendedName>
</protein>
<evidence type="ECO:0000256" key="3">
    <source>
        <dbReference type="ARBA" id="ARBA00022980"/>
    </source>
</evidence>
<dbReference type="Pfam" id="PF08069">
    <property type="entry name" value="Ribosomal_S13_N"/>
    <property type="match status" value="1"/>
</dbReference>
<gene>
    <name evidence="5" type="primary">rps15</name>
    <name evidence="10" type="ORF">P8X34_06875</name>
    <name evidence="9" type="ORF">TQ32_06725</name>
</gene>
<evidence type="ECO:0000313" key="11">
    <source>
        <dbReference type="Proteomes" id="UP000070587"/>
    </source>
</evidence>
<dbReference type="PATRIC" id="fig|1609559.3.peg.1414"/>
<reference evidence="11" key="1">
    <citation type="submission" date="2015-02" db="EMBL/GenBank/DDBJ databases">
        <title>Pyrococcus kukulkanii sp. nov., a novel hyperthermophilic archaeon isolated from a deep-sea hydrothermal vent at the Guaymas Basin.</title>
        <authorList>
            <person name="Oger P.M."/>
            <person name="Callac N."/>
            <person name="Jebbar M."/>
            <person name="Godfroy A."/>
        </authorList>
    </citation>
    <scope>NUCLEOTIDE SEQUENCE [LARGE SCALE GENOMIC DNA]</scope>
    <source>
        <strain evidence="11">NCB100</strain>
    </source>
</reference>
<dbReference type="FunFam" id="1.10.287.10:FF:000003">
    <property type="entry name" value="40S ribosomal protein S13"/>
    <property type="match status" value="1"/>
</dbReference>
<evidence type="ECO:0000256" key="6">
    <source>
        <dbReference type="RuleBase" id="RU003919"/>
    </source>
</evidence>
<feature type="region of interest" description="Disordered" evidence="7">
    <location>
        <begin position="1"/>
        <end position="21"/>
    </location>
</feature>
<evidence type="ECO:0000256" key="5">
    <source>
        <dbReference type="HAMAP-Rule" id="MF_01343"/>
    </source>
</evidence>
<dbReference type="SMART" id="SM01387">
    <property type="entry name" value="Ribosomal_S15"/>
    <property type="match status" value="1"/>
</dbReference>
<dbReference type="InterPro" id="IPR009068">
    <property type="entry name" value="uS15_NS1_RNA-bd_sf"/>
</dbReference>
<dbReference type="GO" id="GO:0022627">
    <property type="term" value="C:cytosolic small ribosomal subunit"/>
    <property type="evidence" value="ECO:0007669"/>
    <property type="project" value="TreeGrafter"/>
</dbReference>
<evidence type="ECO:0000256" key="7">
    <source>
        <dbReference type="SAM" id="MobiDB-lite"/>
    </source>
</evidence>
<evidence type="ECO:0000313" key="12">
    <source>
        <dbReference type="Proteomes" id="UP001571980"/>
    </source>
</evidence>
<dbReference type="Proteomes" id="UP001571980">
    <property type="component" value="Unassembled WGS sequence"/>
</dbReference>
<dbReference type="SUPFAM" id="SSF47060">
    <property type="entry name" value="S15/NS1 RNA-binding domain"/>
    <property type="match status" value="1"/>
</dbReference>
<dbReference type="InterPro" id="IPR012606">
    <property type="entry name" value="Ribosomal_uS15_N"/>
</dbReference>
<keyword evidence="12" id="KW-1185">Reference proteome</keyword>
<dbReference type="GeneID" id="28491514"/>
<feature type="domain" description="Small ribosomal subunit protein uS15 N-terminal" evidence="8">
    <location>
        <begin position="1"/>
        <end position="61"/>
    </location>
</feature>
<reference evidence="10 12" key="3">
    <citation type="submission" date="2023-03" db="EMBL/GenBank/DDBJ databases">
        <title>Speciation in Pyrococcus: adaptation to high temperature as a mechanism.</title>
        <authorList>
            <person name="Gu J."/>
        </authorList>
    </citation>
    <scope>NUCLEOTIDE SEQUENCE [LARGE SCALE GENOMIC DNA]</scope>
    <source>
        <strain evidence="10 12">LMOA34</strain>
    </source>
</reference>
<dbReference type="SMART" id="SM01386">
    <property type="entry name" value="Ribosomal_S13_N"/>
    <property type="match status" value="1"/>
</dbReference>
<dbReference type="PANTHER" id="PTHR11885">
    <property type="entry name" value="RIBOSOMAL PROTEIN S15P/S13E"/>
    <property type="match status" value="1"/>
</dbReference>
<dbReference type="InterPro" id="IPR023029">
    <property type="entry name" value="Ribosomal_uS15_arc_euk"/>
</dbReference>
<dbReference type="OrthoDB" id="6533at2157"/>
<dbReference type="PROSITE" id="PS00362">
    <property type="entry name" value="RIBOSOMAL_S15"/>
    <property type="match status" value="1"/>
</dbReference>
<organism evidence="9 11">
    <name type="scientific">Pyrococcus kukulkanii</name>
    <dbReference type="NCBI Taxonomy" id="1609559"/>
    <lineage>
        <taxon>Archaea</taxon>
        <taxon>Methanobacteriati</taxon>
        <taxon>Methanobacteriota</taxon>
        <taxon>Thermococci</taxon>
        <taxon>Thermococcales</taxon>
        <taxon>Thermococcaceae</taxon>
        <taxon>Pyrococcus</taxon>
    </lineage>
</organism>
<evidence type="ECO:0000256" key="1">
    <source>
        <dbReference type="ARBA" id="ARBA00008434"/>
    </source>
</evidence>
<dbReference type="CDD" id="cd00353">
    <property type="entry name" value="Ribosomal_S15p_S13e"/>
    <property type="match status" value="1"/>
</dbReference>
<dbReference type="RefSeq" id="WP_068322628.1">
    <property type="nucleotide sequence ID" value="NZ_CP010835.1"/>
</dbReference>
<evidence type="ECO:0000313" key="10">
    <source>
        <dbReference type="EMBL" id="MFA4804458.1"/>
    </source>
</evidence>
<dbReference type="EMBL" id="JARRIG010000004">
    <property type="protein sequence ID" value="MFA4804458.1"/>
    <property type="molecule type" value="Genomic_DNA"/>
</dbReference>
<evidence type="ECO:0000256" key="4">
    <source>
        <dbReference type="ARBA" id="ARBA00023274"/>
    </source>
</evidence>
<proteinExistence type="inferred from homology"/>
<evidence type="ECO:0000259" key="8">
    <source>
        <dbReference type="SMART" id="SM01386"/>
    </source>
</evidence>
<dbReference type="GO" id="GO:0003735">
    <property type="term" value="F:structural constituent of ribosome"/>
    <property type="evidence" value="ECO:0007669"/>
    <property type="project" value="InterPro"/>
</dbReference>
<dbReference type="Gene3D" id="4.10.860.130">
    <property type="match status" value="1"/>
</dbReference>
<dbReference type="Pfam" id="PF00312">
    <property type="entry name" value="Ribosomal_S15"/>
    <property type="match status" value="1"/>
</dbReference>
<dbReference type="Gene3D" id="1.10.287.10">
    <property type="entry name" value="S15/NS1, RNA-binding"/>
    <property type="match status" value="1"/>
</dbReference>
<accession>A0A127BA50</accession>
<dbReference type="HAMAP" id="MF_01343_A">
    <property type="entry name" value="Ribosomal_uS15_A"/>
    <property type="match status" value="1"/>
</dbReference>
<comment type="similarity">
    <text evidence="1 5 6">Belongs to the universal ribosomal protein uS15 family.</text>
</comment>
<keyword evidence="4 5" id="KW-0687">Ribonucleoprotein</keyword>
<dbReference type="Proteomes" id="UP000070587">
    <property type="component" value="Chromosome"/>
</dbReference>
<keyword evidence="3 5" id="KW-0689">Ribosomal protein</keyword>
<evidence type="ECO:0000313" key="9">
    <source>
        <dbReference type="EMBL" id="AMM54203.1"/>
    </source>
</evidence>
<comment type="subunit">
    <text evidence="2 5">Part of the 30S ribosomal subunit.</text>
</comment>
<dbReference type="AlphaFoldDB" id="A0A127BA50"/>
<name>A0A127BA50_9EURY</name>
<dbReference type="GO" id="GO:0070181">
    <property type="term" value="F:small ribosomal subunit rRNA binding"/>
    <property type="evidence" value="ECO:0007669"/>
    <property type="project" value="TreeGrafter"/>
</dbReference>
<dbReference type="STRING" id="1609559.TQ32_06725"/>
<sequence length="159" mass="18743">MARMHARKRGKSGSKRPPRTAPPIWLEHITVEEIENLVVKLRKEGYSTAMIGTILRDQYGIPTVKLFKDPDNPNRNLTITRILEKHGLAPEIPEDLMFLIRRAVNLRKHLEQHPKDLHSMRGLQLIESKIRRLVKYYKRKGKLPKDWRYDPEQAKLLVR</sequence>
<dbReference type="KEGG" id="pyc:TQ32_06725"/>
<evidence type="ECO:0000256" key="2">
    <source>
        <dbReference type="ARBA" id="ARBA00011458"/>
    </source>
</evidence>
<reference evidence="9 11" key="2">
    <citation type="journal article" date="2016" name="Int. J. Syst. Evol. Microbiol.">
        <title>Pyrococcus kukulkanii sp. nov., a hyperthermophilic, piezophilic archaeon isolated from a deep-sea hydrothermal vent.</title>
        <authorList>
            <person name="Callac N."/>
            <person name="Oger P."/>
            <person name="Lesongeur F."/>
            <person name="Rattray J.E."/>
            <person name="Vannier P."/>
            <person name="Michoud G."/>
            <person name="Beauverger M."/>
            <person name="Gayet N."/>
            <person name="Rouxel O."/>
            <person name="Jebbar M."/>
            <person name="Godfroy A."/>
        </authorList>
    </citation>
    <scope>NUCLEOTIDE SEQUENCE [LARGE SCALE GENOMIC DNA]</scope>
    <source>
        <strain evidence="9 11">NCB100</strain>
    </source>
</reference>
<dbReference type="EMBL" id="CP010835">
    <property type="protein sequence ID" value="AMM54203.1"/>
    <property type="molecule type" value="Genomic_DNA"/>
</dbReference>
<dbReference type="PANTHER" id="PTHR11885:SF6">
    <property type="entry name" value="SMALL RIBOSOMAL SUBUNIT PROTEIN US15"/>
    <property type="match status" value="1"/>
</dbReference>
<dbReference type="InterPro" id="IPR000589">
    <property type="entry name" value="Ribosomal_uS15"/>
</dbReference>
<feature type="compositionally biased region" description="Basic residues" evidence="7">
    <location>
        <begin position="1"/>
        <end position="18"/>
    </location>
</feature>
<dbReference type="GO" id="GO:0006412">
    <property type="term" value="P:translation"/>
    <property type="evidence" value="ECO:0007669"/>
    <property type="project" value="UniProtKB-UniRule"/>
</dbReference>
<dbReference type="NCBIfam" id="NF006331">
    <property type="entry name" value="PRK08561.1"/>
    <property type="match status" value="1"/>
</dbReference>